<dbReference type="VEuPathDB" id="FungiDB:BO71DRAFT_317908"/>
<feature type="transmembrane region" description="Helical" evidence="1">
    <location>
        <begin position="147"/>
        <end position="169"/>
    </location>
</feature>
<accession>A0A319DJP1</accession>
<evidence type="ECO:0000313" key="3">
    <source>
        <dbReference type="Proteomes" id="UP000247810"/>
    </source>
</evidence>
<keyword evidence="3" id="KW-1185">Reference proteome</keyword>
<evidence type="ECO:0000256" key="1">
    <source>
        <dbReference type="SAM" id="Phobius"/>
    </source>
</evidence>
<dbReference type="Proteomes" id="UP000247810">
    <property type="component" value="Unassembled WGS sequence"/>
</dbReference>
<keyword evidence="1" id="KW-1133">Transmembrane helix</keyword>
<keyword evidence="1" id="KW-0812">Transmembrane</keyword>
<reference evidence="2 3" key="1">
    <citation type="submission" date="2018-02" db="EMBL/GenBank/DDBJ databases">
        <title>The genomes of Aspergillus section Nigri reveals drivers in fungal speciation.</title>
        <authorList>
            <consortium name="DOE Joint Genome Institute"/>
            <person name="Vesth T.C."/>
            <person name="Nybo J."/>
            <person name="Theobald S."/>
            <person name="Brandl J."/>
            <person name="Frisvad J.C."/>
            <person name="Nielsen K.F."/>
            <person name="Lyhne E.K."/>
            <person name="Kogle M.E."/>
            <person name="Kuo A."/>
            <person name="Riley R."/>
            <person name="Clum A."/>
            <person name="Nolan M."/>
            <person name="Lipzen A."/>
            <person name="Salamov A."/>
            <person name="Henrissat B."/>
            <person name="Wiebenga A."/>
            <person name="De vries R.P."/>
            <person name="Grigoriev I.V."/>
            <person name="Mortensen U.H."/>
            <person name="Andersen M.R."/>
            <person name="Baker S.E."/>
        </authorList>
    </citation>
    <scope>NUCLEOTIDE SEQUENCE [LARGE SCALE GENOMIC DNA]</scope>
    <source>
        <strain evidence="2 3">CBS 707.79</strain>
    </source>
</reference>
<feature type="transmembrane region" description="Helical" evidence="1">
    <location>
        <begin position="120"/>
        <end position="141"/>
    </location>
</feature>
<feature type="transmembrane region" description="Helical" evidence="1">
    <location>
        <begin position="49"/>
        <end position="69"/>
    </location>
</feature>
<feature type="transmembrane region" description="Helical" evidence="1">
    <location>
        <begin position="81"/>
        <end position="99"/>
    </location>
</feature>
<name>A0A319DJP1_9EURO</name>
<dbReference type="EMBL" id="KZ825820">
    <property type="protein sequence ID" value="PYH97755.1"/>
    <property type="molecule type" value="Genomic_DNA"/>
</dbReference>
<organism evidence="2 3">
    <name type="scientific">Aspergillus ellipticus CBS 707.79</name>
    <dbReference type="NCBI Taxonomy" id="1448320"/>
    <lineage>
        <taxon>Eukaryota</taxon>
        <taxon>Fungi</taxon>
        <taxon>Dikarya</taxon>
        <taxon>Ascomycota</taxon>
        <taxon>Pezizomycotina</taxon>
        <taxon>Eurotiomycetes</taxon>
        <taxon>Eurotiomycetidae</taxon>
        <taxon>Eurotiales</taxon>
        <taxon>Aspergillaceae</taxon>
        <taxon>Aspergillus</taxon>
        <taxon>Aspergillus subgen. Circumdati</taxon>
    </lineage>
</organism>
<gene>
    <name evidence="2" type="ORF">BO71DRAFT_317908</name>
</gene>
<dbReference type="AlphaFoldDB" id="A0A319DJP1"/>
<proteinExistence type="predicted"/>
<sequence length="191" mass="21887">MASIRLRKAFHYPNDSDDDEHSREELDEEEQDRMIDQLKMLNNRRNSKYSVFFAAIPFLSSFTNVPPILSESSSLCERCLSFVSILSLLATAYTMKFLPFHRPDSRGKIPIMAVDARTRVQWCLLPMNAIICTLLALTYALCPRAESWLIIQPITYLVPGAMFVAVLIARKVMLSVDLKELEDLRYTYKGA</sequence>
<protein>
    <submittedName>
        <fullName evidence="2">Uncharacterized protein</fullName>
    </submittedName>
</protein>
<evidence type="ECO:0000313" key="2">
    <source>
        <dbReference type="EMBL" id="PYH97755.1"/>
    </source>
</evidence>
<keyword evidence="1" id="KW-0472">Membrane</keyword>
<dbReference type="OrthoDB" id="3358048at2759"/>